<dbReference type="InterPro" id="IPR020271">
    <property type="entry name" value="Uncharacterised_MJ1172"/>
</dbReference>
<dbReference type="AlphaFoldDB" id="A0A928YPR7"/>
<organism evidence="1 2">
    <name type="scientific">Sphingobacterium hungaricum</name>
    <dbReference type="NCBI Taxonomy" id="2082723"/>
    <lineage>
        <taxon>Bacteria</taxon>
        <taxon>Pseudomonadati</taxon>
        <taxon>Bacteroidota</taxon>
        <taxon>Sphingobacteriia</taxon>
        <taxon>Sphingobacteriales</taxon>
        <taxon>Sphingobacteriaceae</taxon>
        <taxon>Sphingobacterium</taxon>
    </lineage>
</organism>
<comment type="caution">
    <text evidence="1">The sequence shown here is derived from an EMBL/GenBank/DDBJ whole genome shotgun (WGS) entry which is preliminary data.</text>
</comment>
<gene>
    <name evidence="1" type="ORF">C4F49_07105</name>
</gene>
<protein>
    <submittedName>
        <fullName evidence="1">Uncharacterized protein</fullName>
    </submittedName>
</protein>
<accession>A0A928YPR7</accession>
<evidence type="ECO:0000313" key="2">
    <source>
        <dbReference type="Proteomes" id="UP000616201"/>
    </source>
</evidence>
<name>A0A928YPR7_9SPHI</name>
<dbReference type="EMBL" id="PRDK01000004">
    <property type="protein sequence ID" value="MBE8713441.1"/>
    <property type="molecule type" value="Genomic_DNA"/>
</dbReference>
<sequence length="69" mass="7772">MKTITIHLENEEAIKAVKAALKALQVDYHETNQTLNYPNHVVAGIEKSKNDLRLGKVKKFKDLNSILGK</sequence>
<evidence type="ECO:0000313" key="1">
    <source>
        <dbReference type="EMBL" id="MBE8713441.1"/>
    </source>
</evidence>
<dbReference type="RefSeq" id="WP_196935382.1">
    <property type="nucleotide sequence ID" value="NZ_MU158698.1"/>
</dbReference>
<dbReference type="Proteomes" id="UP000616201">
    <property type="component" value="Unassembled WGS sequence"/>
</dbReference>
<dbReference type="Pfam" id="PF10884">
    <property type="entry name" value="DUF2683"/>
    <property type="match status" value="1"/>
</dbReference>
<proteinExistence type="predicted"/>
<reference evidence="1" key="1">
    <citation type="submission" date="2018-02" db="EMBL/GenBank/DDBJ databases">
        <authorList>
            <person name="Vasarhelyi B.M."/>
            <person name="Deshmukh S."/>
            <person name="Balint B."/>
            <person name="Kukolya J."/>
        </authorList>
    </citation>
    <scope>NUCLEOTIDE SEQUENCE</scope>
    <source>
        <strain evidence="1">KB22</strain>
    </source>
</reference>
<keyword evidence="2" id="KW-1185">Reference proteome</keyword>